<keyword evidence="2 4" id="KW-0560">Oxidoreductase</keyword>
<dbReference type="Proteomes" id="UP001597213">
    <property type="component" value="Unassembled WGS sequence"/>
</dbReference>
<dbReference type="Pfam" id="PF01613">
    <property type="entry name" value="Flavin_Reduct"/>
    <property type="match status" value="1"/>
</dbReference>
<dbReference type="InterPro" id="IPR012349">
    <property type="entry name" value="Split_barrel_FMN-bd"/>
</dbReference>
<keyword evidence="5" id="KW-1185">Reference proteome</keyword>
<dbReference type="RefSeq" id="WP_379139981.1">
    <property type="nucleotide sequence ID" value="NZ_JBHUEN010000006.1"/>
</dbReference>
<organism evidence="4 5">
    <name type="scientific">Paracoccus pacificus</name>
    <dbReference type="NCBI Taxonomy" id="1463598"/>
    <lineage>
        <taxon>Bacteria</taxon>
        <taxon>Pseudomonadati</taxon>
        <taxon>Pseudomonadota</taxon>
        <taxon>Alphaproteobacteria</taxon>
        <taxon>Rhodobacterales</taxon>
        <taxon>Paracoccaceae</taxon>
        <taxon>Paracoccus</taxon>
    </lineage>
</organism>
<evidence type="ECO:0000256" key="2">
    <source>
        <dbReference type="ARBA" id="ARBA00023002"/>
    </source>
</evidence>
<protein>
    <submittedName>
        <fullName evidence="4">Flavin reductase family protein</fullName>
        <ecNumber evidence="4">1.-.-.-</ecNumber>
    </submittedName>
</protein>
<accession>A0ABW4R350</accession>
<name>A0ABW4R350_9RHOB</name>
<dbReference type="InterPro" id="IPR002563">
    <property type="entry name" value="Flavin_Rdtase-like_dom"/>
</dbReference>
<reference evidence="5" key="1">
    <citation type="journal article" date="2019" name="Int. J. Syst. Evol. Microbiol.">
        <title>The Global Catalogue of Microorganisms (GCM) 10K type strain sequencing project: providing services to taxonomists for standard genome sequencing and annotation.</title>
        <authorList>
            <consortium name="The Broad Institute Genomics Platform"/>
            <consortium name="The Broad Institute Genome Sequencing Center for Infectious Disease"/>
            <person name="Wu L."/>
            <person name="Ma J."/>
        </authorList>
    </citation>
    <scope>NUCLEOTIDE SEQUENCE [LARGE SCALE GENOMIC DNA]</scope>
    <source>
        <strain evidence="5">CCUG 56029</strain>
    </source>
</reference>
<gene>
    <name evidence="4" type="ORF">ACFSCT_02815</name>
</gene>
<dbReference type="PANTHER" id="PTHR30466">
    <property type="entry name" value="FLAVIN REDUCTASE"/>
    <property type="match status" value="1"/>
</dbReference>
<comment type="caution">
    <text evidence="4">The sequence shown here is derived from an EMBL/GenBank/DDBJ whole genome shotgun (WGS) entry which is preliminary data.</text>
</comment>
<evidence type="ECO:0000313" key="5">
    <source>
        <dbReference type="Proteomes" id="UP001597213"/>
    </source>
</evidence>
<evidence type="ECO:0000256" key="1">
    <source>
        <dbReference type="ARBA" id="ARBA00008898"/>
    </source>
</evidence>
<proteinExistence type="inferred from homology"/>
<feature type="domain" description="Flavin reductase like" evidence="3">
    <location>
        <begin position="32"/>
        <end position="175"/>
    </location>
</feature>
<dbReference type="GO" id="GO:0016491">
    <property type="term" value="F:oxidoreductase activity"/>
    <property type="evidence" value="ECO:0007669"/>
    <property type="project" value="UniProtKB-KW"/>
</dbReference>
<dbReference type="EC" id="1.-.-.-" evidence="4"/>
<dbReference type="SUPFAM" id="SSF50475">
    <property type="entry name" value="FMN-binding split barrel"/>
    <property type="match status" value="1"/>
</dbReference>
<dbReference type="PANTHER" id="PTHR30466:SF11">
    <property type="entry name" value="FLAVIN-DEPENDENT MONOOXYGENASE, REDUCTASE SUBUNIT HSAB"/>
    <property type="match status" value="1"/>
</dbReference>
<evidence type="ECO:0000313" key="4">
    <source>
        <dbReference type="EMBL" id="MFD1880646.1"/>
    </source>
</evidence>
<dbReference type="EMBL" id="JBHUEN010000006">
    <property type="protein sequence ID" value="MFD1880646.1"/>
    <property type="molecule type" value="Genomic_DNA"/>
</dbReference>
<dbReference type="SMART" id="SM00903">
    <property type="entry name" value="Flavin_Reduct"/>
    <property type="match status" value="1"/>
</dbReference>
<sequence length="179" mass="19012">MSNLPPEARDRLAEEITFHPATAEARTYREALSRFATGVTVVTAWVAEGPIGMTVNSFTSLSLDPALVMWAPAKASTRHDAFASADAWSVHVLTADQLSMSQRFTRGGLGFAGLEITESELGTPILPGVAARFDCAAEAVHPGGDHSILVGRVARVTVSGPAHHLLVFAAGQFGRFQKE</sequence>
<dbReference type="Gene3D" id="2.30.110.10">
    <property type="entry name" value="Electron Transport, Fmn-binding Protein, Chain A"/>
    <property type="match status" value="1"/>
</dbReference>
<dbReference type="InterPro" id="IPR050268">
    <property type="entry name" value="NADH-dep_flavin_reductase"/>
</dbReference>
<evidence type="ECO:0000259" key="3">
    <source>
        <dbReference type="SMART" id="SM00903"/>
    </source>
</evidence>
<comment type="similarity">
    <text evidence="1">Belongs to the non-flavoprotein flavin reductase family.</text>
</comment>